<comment type="catalytic activity">
    <reaction evidence="8">
        <text>L-glutamine + H2O = L-glutamate + NH4(+)</text>
        <dbReference type="Rhea" id="RHEA:15889"/>
        <dbReference type="ChEBI" id="CHEBI:15377"/>
        <dbReference type="ChEBI" id="CHEBI:28938"/>
        <dbReference type="ChEBI" id="CHEBI:29985"/>
        <dbReference type="ChEBI" id="CHEBI:58359"/>
        <dbReference type="EC" id="3.5.1.2"/>
    </reaction>
</comment>
<dbReference type="CDD" id="cd01740">
    <property type="entry name" value="GATase1_FGAR_AT"/>
    <property type="match status" value="1"/>
</dbReference>
<comment type="catalytic activity">
    <reaction evidence="8">
        <text>N(2)-formyl-N(1)-(5-phospho-beta-D-ribosyl)glycinamide + L-glutamine + ATP + H2O = 2-formamido-N(1)-(5-O-phospho-beta-D-ribosyl)acetamidine + L-glutamate + ADP + phosphate + H(+)</text>
        <dbReference type="Rhea" id="RHEA:17129"/>
        <dbReference type="ChEBI" id="CHEBI:15377"/>
        <dbReference type="ChEBI" id="CHEBI:15378"/>
        <dbReference type="ChEBI" id="CHEBI:29985"/>
        <dbReference type="ChEBI" id="CHEBI:30616"/>
        <dbReference type="ChEBI" id="CHEBI:43474"/>
        <dbReference type="ChEBI" id="CHEBI:58359"/>
        <dbReference type="ChEBI" id="CHEBI:147286"/>
        <dbReference type="ChEBI" id="CHEBI:147287"/>
        <dbReference type="ChEBI" id="CHEBI:456216"/>
        <dbReference type="EC" id="6.3.5.3"/>
    </reaction>
</comment>
<dbReference type="GO" id="GO:0005524">
    <property type="term" value="F:ATP binding"/>
    <property type="evidence" value="ECO:0007669"/>
    <property type="project" value="UniProtKB-KW"/>
</dbReference>
<evidence type="ECO:0000256" key="8">
    <source>
        <dbReference type="HAMAP-Rule" id="MF_00421"/>
    </source>
</evidence>
<keyword evidence="2 8" id="KW-0436">Ligase</keyword>
<dbReference type="Gene3D" id="3.40.50.880">
    <property type="match status" value="1"/>
</dbReference>
<evidence type="ECO:0000256" key="2">
    <source>
        <dbReference type="ARBA" id="ARBA00022598"/>
    </source>
</evidence>
<evidence type="ECO:0000256" key="6">
    <source>
        <dbReference type="ARBA" id="ARBA00022840"/>
    </source>
</evidence>
<keyword evidence="1 8" id="KW-0963">Cytoplasm</keyword>
<feature type="active site" evidence="8">
    <location>
        <position position="202"/>
    </location>
</feature>
<comment type="pathway">
    <text evidence="8">Purine metabolism; IMP biosynthesis via de novo pathway; 5-amino-1-(5-phospho-D-ribosyl)imidazole from N(2)-formyl-N(1)-(5-phospho-D-ribosyl)glycinamide: step 1/2.</text>
</comment>
<dbReference type="NCBIfam" id="TIGR01737">
    <property type="entry name" value="FGAM_synth_I"/>
    <property type="match status" value="1"/>
</dbReference>
<keyword evidence="4 8" id="KW-0658">Purine biosynthesis</keyword>
<protein>
    <recommendedName>
        <fullName evidence="8">Phosphoribosylformylglycinamidine synthase subunit PurQ</fullName>
        <shortName evidence="8">FGAM synthase</shortName>
        <ecNumber evidence="8">6.3.5.3</ecNumber>
    </recommendedName>
    <alternativeName>
        <fullName evidence="8">Formylglycinamide ribonucleotide amidotransferase subunit I</fullName>
        <shortName evidence="8">FGAR amidotransferase I</shortName>
        <shortName evidence="8">FGAR-AT I</shortName>
    </alternativeName>
    <alternativeName>
        <fullName evidence="8">Glutaminase PurQ</fullName>
        <ecNumber evidence="8">3.5.1.2</ecNumber>
    </alternativeName>
    <alternativeName>
        <fullName evidence="8">Phosphoribosylformylglycinamidine synthase subunit I</fullName>
    </alternativeName>
</protein>
<keyword evidence="5 8" id="KW-0378">Hydrolase</keyword>
<dbReference type="InterPro" id="IPR010075">
    <property type="entry name" value="PRibForGlyAmidine_synth_PurQ"/>
</dbReference>
<evidence type="ECO:0000256" key="3">
    <source>
        <dbReference type="ARBA" id="ARBA00022741"/>
    </source>
</evidence>
<dbReference type="EC" id="3.5.1.2" evidence="8"/>
<keyword evidence="6 8" id="KW-0067">ATP-binding</keyword>
<feature type="active site" description="Nucleophile" evidence="8">
    <location>
        <position position="85"/>
    </location>
</feature>
<proteinExistence type="inferred from homology"/>
<dbReference type="EMBL" id="KT997797">
    <property type="protein sequence ID" value="ANO58097.1"/>
    <property type="molecule type" value="Genomic_DNA"/>
</dbReference>
<name>A0A1B0Z1N0_9PROT</name>
<dbReference type="InterPro" id="IPR029062">
    <property type="entry name" value="Class_I_gatase-like"/>
</dbReference>
<dbReference type="SUPFAM" id="SSF52317">
    <property type="entry name" value="Class I glutamine amidotransferase-like"/>
    <property type="match status" value="1"/>
</dbReference>
<evidence type="ECO:0000313" key="9">
    <source>
        <dbReference type="EMBL" id="ANO58097.1"/>
    </source>
</evidence>
<organism evidence="9">
    <name type="scientific">uncultured Alphaproteobacteria bacterium</name>
    <dbReference type="NCBI Taxonomy" id="91750"/>
    <lineage>
        <taxon>Bacteria</taxon>
        <taxon>Pseudomonadati</taxon>
        <taxon>Pseudomonadota</taxon>
        <taxon>Alphaproteobacteria</taxon>
        <taxon>environmental samples</taxon>
    </lineage>
</organism>
<gene>
    <name evidence="8" type="primary">purQ</name>
</gene>
<dbReference type="SMART" id="SM01211">
    <property type="entry name" value="GATase_5"/>
    <property type="match status" value="1"/>
</dbReference>
<dbReference type="Pfam" id="PF13507">
    <property type="entry name" value="GATase_5"/>
    <property type="match status" value="1"/>
</dbReference>
<dbReference type="PANTHER" id="PTHR47552:SF1">
    <property type="entry name" value="PHOSPHORIBOSYLFORMYLGLYCINAMIDINE SYNTHASE SUBUNIT PURQ"/>
    <property type="match status" value="1"/>
</dbReference>
<evidence type="ECO:0000256" key="7">
    <source>
        <dbReference type="ARBA" id="ARBA00022962"/>
    </source>
</evidence>
<dbReference type="AlphaFoldDB" id="A0A1B0Z1N0"/>
<accession>A0A1B0Z1N0</accession>
<evidence type="ECO:0000256" key="1">
    <source>
        <dbReference type="ARBA" id="ARBA00022490"/>
    </source>
</evidence>
<evidence type="ECO:0000256" key="4">
    <source>
        <dbReference type="ARBA" id="ARBA00022755"/>
    </source>
</evidence>
<dbReference type="PANTHER" id="PTHR47552">
    <property type="entry name" value="PHOSPHORIBOSYLFORMYLGLYCINAMIDINE SYNTHASE SUBUNIT PURQ"/>
    <property type="match status" value="1"/>
</dbReference>
<dbReference type="HAMAP" id="MF_00421">
    <property type="entry name" value="PurQ"/>
    <property type="match status" value="1"/>
</dbReference>
<sequence length="227" mass="25312">MKSSVIVFPGSNCDRDVAVALEKFQIKNQMIWHDETNLPKTDLVILPGGFSYGDYLRTGCIASKSRIINDVLKHANRGGLVLGICNGFQILIETGLLPGVLLRNKRLRFLSKNVFLRVINVNNKFCLNYNKKNIIELPIAHNEGNYFANNDLLNKLEDKNLVAFKYCDESGDINKTSNPNGSSNNIAGILNNEKNILGMMPHPERLIDPLLSGEDGSILFESLLKSH</sequence>
<dbReference type="UniPathway" id="UPA00074">
    <property type="reaction ID" value="UER00128"/>
</dbReference>
<comment type="subcellular location">
    <subcellularLocation>
        <location evidence="8">Cytoplasm</location>
    </subcellularLocation>
</comment>
<keyword evidence="3 8" id="KW-0547">Nucleotide-binding</keyword>
<dbReference type="GO" id="GO:0005737">
    <property type="term" value="C:cytoplasm"/>
    <property type="evidence" value="ECO:0007669"/>
    <property type="project" value="UniProtKB-SubCell"/>
</dbReference>
<feature type="active site" evidence="8">
    <location>
        <position position="204"/>
    </location>
</feature>
<comment type="function">
    <text evidence="8">Part of the phosphoribosylformylglycinamidine synthase complex involved in the purines biosynthetic pathway. Catalyzes the ATP-dependent conversion of formylglycinamide ribonucleotide (FGAR) and glutamine to yield formylglycinamidine ribonucleotide (FGAM) and glutamate. The FGAM synthase complex is composed of three subunits. PurQ produces an ammonia molecule by converting glutamine to glutamate. PurL transfers the ammonia molecule to FGAR to form FGAM in an ATP-dependent manner. PurS interacts with PurQ and PurL and is thought to assist in the transfer of the ammonia molecule from PurQ to PurL.</text>
</comment>
<dbReference type="EC" id="6.3.5.3" evidence="8"/>
<dbReference type="NCBIfam" id="NF002957">
    <property type="entry name" value="PRK03619.1"/>
    <property type="match status" value="1"/>
</dbReference>
<dbReference type="PIRSF" id="PIRSF001586">
    <property type="entry name" value="FGAM_synth_I"/>
    <property type="match status" value="1"/>
</dbReference>
<dbReference type="GO" id="GO:0004642">
    <property type="term" value="F:phosphoribosylformylglycinamidine synthase activity"/>
    <property type="evidence" value="ECO:0007669"/>
    <property type="project" value="UniProtKB-UniRule"/>
</dbReference>
<comment type="subunit">
    <text evidence="8">Part of the FGAM synthase complex composed of 1 PurL, 1 PurQ and 2 PurS subunits.</text>
</comment>
<dbReference type="GO" id="GO:0006189">
    <property type="term" value="P:'de novo' IMP biosynthetic process"/>
    <property type="evidence" value="ECO:0007669"/>
    <property type="project" value="UniProtKB-UniRule"/>
</dbReference>
<evidence type="ECO:0000256" key="5">
    <source>
        <dbReference type="ARBA" id="ARBA00022801"/>
    </source>
</evidence>
<keyword evidence="7 8" id="KW-0315">Glutamine amidotransferase</keyword>
<dbReference type="GO" id="GO:0004359">
    <property type="term" value="F:glutaminase activity"/>
    <property type="evidence" value="ECO:0007669"/>
    <property type="project" value="UniProtKB-EC"/>
</dbReference>
<reference evidence="9" key="1">
    <citation type="submission" date="2015-11" db="EMBL/GenBank/DDBJ databases">
        <title>Genomes of Abundant and Widespread Viruses from the Deep Ocean.</title>
        <authorList>
            <person name="Mizuno C.M."/>
            <person name="Ghai R."/>
            <person name="Saghai A."/>
            <person name="Lopez-Garcia P."/>
            <person name="Rodriguez-Valera F."/>
        </authorList>
    </citation>
    <scope>NUCLEOTIDE SEQUENCE</scope>
</reference>
<dbReference type="PROSITE" id="PS51273">
    <property type="entry name" value="GATASE_TYPE_1"/>
    <property type="match status" value="1"/>
</dbReference>